<gene>
    <name evidence="3" type="ordered locus">Cfla_3356</name>
</gene>
<name>D5UC76_CELFN</name>
<sequence>MLSRRRAVVVPSLVALLCALPACSSSPAETAPSPSASRSATASPAPEADGGPVLTKDDLVATIIAAYQEAGSYDFTLVMGEDGALGDVAGSMHLGDVPSYDMAMTMMGLEMRMRAVDGLGYVSLGELSGGKFLAVDPTDPTDPFAEAFADSMDQADPSMGLKEHEAAIVSVTPVGEATEVDGVPVRTYEVVIDPRQMPERMAELESNLPEGAEVPATLTYTYDIDADGHVREVSYEILGIEGVMTTSNWGAAAPVVAPGPDEITTREALGG</sequence>
<dbReference type="STRING" id="446466.Cfla_3356"/>
<reference evidence="3 4" key="1">
    <citation type="journal article" date="2010" name="Stand. Genomic Sci.">
        <title>Complete genome sequence of Cellulomonas flavigena type strain (134).</title>
        <authorList>
            <person name="Abt B."/>
            <person name="Foster B."/>
            <person name="Lapidus A."/>
            <person name="Clum A."/>
            <person name="Sun H."/>
            <person name="Pukall R."/>
            <person name="Lucas S."/>
            <person name="Glavina Del Rio T."/>
            <person name="Nolan M."/>
            <person name="Tice H."/>
            <person name="Cheng J.F."/>
            <person name="Pitluck S."/>
            <person name="Liolios K."/>
            <person name="Ivanova N."/>
            <person name="Mavromatis K."/>
            <person name="Ovchinnikova G."/>
            <person name="Pati A."/>
            <person name="Goodwin L."/>
            <person name="Chen A."/>
            <person name="Palaniappan K."/>
            <person name="Land M."/>
            <person name="Hauser L."/>
            <person name="Chang Y.J."/>
            <person name="Jeffries C.D."/>
            <person name="Rohde M."/>
            <person name="Goker M."/>
            <person name="Woyke T."/>
            <person name="Bristow J."/>
            <person name="Eisen J.A."/>
            <person name="Markowitz V."/>
            <person name="Hugenholtz P."/>
            <person name="Kyrpides N.C."/>
            <person name="Klenk H.P."/>
        </authorList>
    </citation>
    <scope>NUCLEOTIDE SEQUENCE [LARGE SCALE GENOMIC DNA]</scope>
    <source>
        <strain evidence="4">ATCC 482 / DSM 20109 / BCRC 11376 / JCM 18109 / NBRC 3775 / NCIMB 8073 / NRS 134</strain>
    </source>
</reference>
<dbReference type="RefSeq" id="WP_013118564.1">
    <property type="nucleotide sequence ID" value="NC_014151.1"/>
</dbReference>
<evidence type="ECO:0000313" key="4">
    <source>
        <dbReference type="Proteomes" id="UP000000849"/>
    </source>
</evidence>
<evidence type="ECO:0000256" key="1">
    <source>
        <dbReference type="SAM" id="MobiDB-lite"/>
    </source>
</evidence>
<dbReference type="OrthoDB" id="3781094at2"/>
<feature type="region of interest" description="Disordered" evidence="1">
    <location>
        <begin position="27"/>
        <end position="53"/>
    </location>
</feature>
<dbReference type="Gene3D" id="2.50.20.20">
    <property type="match status" value="1"/>
</dbReference>
<dbReference type="KEGG" id="cfl:Cfla_3356"/>
<evidence type="ECO:0008006" key="5">
    <source>
        <dbReference type="Google" id="ProtNLM"/>
    </source>
</evidence>
<dbReference type="AlphaFoldDB" id="D5UC76"/>
<accession>D5UC76</accession>
<evidence type="ECO:0000256" key="2">
    <source>
        <dbReference type="SAM" id="SignalP"/>
    </source>
</evidence>
<feature type="signal peptide" evidence="2">
    <location>
        <begin position="1"/>
        <end position="30"/>
    </location>
</feature>
<dbReference type="EMBL" id="CP001964">
    <property type="protein sequence ID" value="ADG76235.1"/>
    <property type="molecule type" value="Genomic_DNA"/>
</dbReference>
<dbReference type="Proteomes" id="UP000000849">
    <property type="component" value="Chromosome"/>
</dbReference>
<organism evidence="3 4">
    <name type="scientific">Cellulomonas flavigena (strain ATCC 482 / DSM 20109 / BCRC 11376 / JCM 18109 / NBRC 3775 / NCIMB 8073 / NRS 134)</name>
    <dbReference type="NCBI Taxonomy" id="446466"/>
    <lineage>
        <taxon>Bacteria</taxon>
        <taxon>Bacillati</taxon>
        <taxon>Actinomycetota</taxon>
        <taxon>Actinomycetes</taxon>
        <taxon>Micrococcales</taxon>
        <taxon>Cellulomonadaceae</taxon>
        <taxon>Cellulomonas</taxon>
    </lineage>
</organism>
<protein>
    <recommendedName>
        <fullName evidence="5">Lipoprotein</fullName>
    </recommendedName>
</protein>
<proteinExistence type="predicted"/>
<feature type="chain" id="PRO_5039308205" description="Lipoprotein" evidence="2">
    <location>
        <begin position="31"/>
        <end position="271"/>
    </location>
</feature>
<evidence type="ECO:0000313" key="3">
    <source>
        <dbReference type="EMBL" id="ADG76235.1"/>
    </source>
</evidence>
<keyword evidence="2" id="KW-0732">Signal</keyword>
<keyword evidence="4" id="KW-1185">Reference proteome</keyword>
<dbReference type="HOGENOM" id="CLU_1040887_0_0_11"/>
<feature type="compositionally biased region" description="Low complexity" evidence="1">
    <location>
        <begin position="27"/>
        <end position="48"/>
    </location>
</feature>